<dbReference type="SUPFAM" id="SSF50044">
    <property type="entry name" value="SH3-domain"/>
    <property type="match status" value="1"/>
</dbReference>
<dbReference type="Pfam" id="PF08239">
    <property type="entry name" value="SH3_3"/>
    <property type="match status" value="1"/>
</dbReference>
<name>A0A2H0B7W9_9BACT</name>
<gene>
    <name evidence="3" type="ORF">COX08_03350</name>
</gene>
<dbReference type="PROSITE" id="PS51257">
    <property type="entry name" value="PROKAR_LIPOPROTEIN"/>
    <property type="match status" value="1"/>
</dbReference>
<dbReference type="InterPro" id="IPR003646">
    <property type="entry name" value="SH3-like_bac-type"/>
</dbReference>
<dbReference type="PROSITE" id="PS51781">
    <property type="entry name" value="SH3B"/>
    <property type="match status" value="1"/>
</dbReference>
<proteinExistence type="predicted"/>
<sequence>MKINLKIISILIICILLSSCSLPFSPDKKAGLSITASPNAGIFLNDSHVGSTPYYNEKMKTGEYAIKIVPESGIGLPWESKITLLPGIMTVISRQLGQTEESSSGYFLTLQPDGNKDKASIEVVTVPDKSVINIDGESRGFSPIALDNITSGEHVILVTAPGYIERSINANLRTGHVLKASIQLARSEIATNSAQNIETTTEASPSDQVLDDEARSTPKATSNPKPKTNLKPPYITVLDTPTGYLNVRQEPSTSSSENIIAKIKPGESYVFLEKNNSGWDKIEIAAGEEGWVSSKYVKLTEE</sequence>
<reference evidence="3 4" key="1">
    <citation type="submission" date="2017-09" db="EMBL/GenBank/DDBJ databases">
        <title>Depth-based differentiation of microbial function through sediment-hosted aquifers and enrichment of novel symbionts in the deep terrestrial subsurface.</title>
        <authorList>
            <person name="Probst A.J."/>
            <person name="Ladd B."/>
            <person name="Jarett J.K."/>
            <person name="Geller-Mcgrath D.E."/>
            <person name="Sieber C.M."/>
            <person name="Emerson J.B."/>
            <person name="Anantharaman K."/>
            <person name="Thomas B.C."/>
            <person name="Malmstrom R."/>
            <person name="Stieglmeier M."/>
            <person name="Klingl A."/>
            <person name="Woyke T."/>
            <person name="Ryan C.M."/>
            <person name="Banfield J.F."/>
        </authorList>
    </citation>
    <scope>NUCLEOTIDE SEQUENCE [LARGE SCALE GENOMIC DNA]</scope>
    <source>
        <strain evidence="3">CG23_combo_of_CG06-09_8_20_14_all_34_8</strain>
    </source>
</reference>
<protein>
    <recommendedName>
        <fullName evidence="2">SH3b domain-containing protein</fullName>
    </recommendedName>
</protein>
<evidence type="ECO:0000259" key="2">
    <source>
        <dbReference type="PROSITE" id="PS51781"/>
    </source>
</evidence>
<dbReference type="Proteomes" id="UP000229459">
    <property type="component" value="Unassembled WGS sequence"/>
</dbReference>
<dbReference type="EMBL" id="PCSR01000081">
    <property type="protein sequence ID" value="PIP53018.1"/>
    <property type="molecule type" value="Genomic_DNA"/>
</dbReference>
<accession>A0A2H0B7W9</accession>
<dbReference type="Pfam" id="PF08308">
    <property type="entry name" value="PEGA"/>
    <property type="match status" value="1"/>
</dbReference>
<feature type="domain" description="SH3b" evidence="2">
    <location>
        <begin position="234"/>
        <end position="301"/>
    </location>
</feature>
<evidence type="ECO:0000313" key="3">
    <source>
        <dbReference type="EMBL" id="PIP53018.1"/>
    </source>
</evidence>
<evidence type="ECO:0000313" key="4">
    <source>
        <dbReference type="Proteomes" id="UP000229459"/>
    </source>
</evidence>
<comment type="caution">
    <text evidence="3">The sequence shown here is derived from an EMBL/GenBank/DDBJ whole genome shotgun (WGS) entry which is preliminary data.</text>
</comment>
<dbReference type="SMART" id="SM00287">
    <property type="entry name" value="SH3b"/>
    <property type="match status" value="1"/>
</dbReference>
<feature type="compositionally biased region" description="Polar residues" evidence="1">
    <location>
        <begin position="193"/>
        <end position="207"/>
    </location>
</feature>
<feature type="region of interest" description="Disordered" evidence="1">
    <location>
        <begin position="193"/>
        <end position="234"/>
    </location>
</feature>
<dbReference type="Gene3D" id="2.30.30.40">
    <property type="entry name" value="SH3 Domains"/>
    <property type="match status" value="1"/>
</dbReference>
<organism evidence="3 4">
    <name type="scientific">Candidatus Beckwithbacteria bacterium CG23_combo_of_CG06-09_8_20_14_all_34_8</name>
    <dbReference type="NCBI Taxonomy" id="1974497"/>
    <lineage>
        <taxon>Bacteria</taxon>
        <taxon>Candidatus Beckwithiibacteriota</taxon>
    </lineage>
</organism>
<dbReference type="InterPro" id="IPR013229">
    <property type="entry name" value="PEGA"/>
</dbReference>
<evidence type="ECO:0000256" key="1">
    <source>
        <dbReference type="SAM" id="MobiDB-lite"/>
    </source>
</evidence>
<dbReference type="AlphaFoldDB" id="A0A2H0B7W9"/>
<dbReference type="InterPro" id="IPR036028">
    <property type="entry name" value="SH3-like_dom_sf"/>
</dbReference>